<evidence type="ECO:0000313" key="3">
    <source>
        <dbReference type="Proteomes" id="UP000799779"/>
    </source>
</evidence>
<proteinExistence type="predicted"/>
<feature type="compositionally biased region" description="Pro residues" evidence="1">
    <location>
        <begin position="15"/>
        <end position="27"/>
    </location>
</feature>
<dbReference type="EMBL" id="ML977705">
    <property type="protein sequence ID" value="KAF1993422.1"/>
    <property type="molecule type" value="Genomic_DNA"/>
</dbReference>
<evidence type="ECO:0000313" key="2">
    <source>
        <dbReference type="EMBL" id="KAF1993422.1"/>
    </source>
</evidence>
<feature type="region of interest" description="Disordered" evidence="1">
    <location>
        <begin position="1"/>
        <end position="68"/>
    </location>
</feature>
<dbReference type="Proteomes" id="UP000799779">
    <property type="component" value="Unassembled WGS sequence"/>
</dbReference>
<name>A0A6A5VUE9_9PLEO</name>
<accession>A0A6A5VUE9</accession>
<keyword evidence="3" id="KW-1185">Reference proteome</keyword>
<protein>
    <submittedName>
        <fullName evidence="2">Uncharacterized protein</fullName>
    </submittedName>
</protein>
<evidence type="ECO:0000256" key="1">
    <source>
        <dbReference type="SAM" id="MobiDB-lite"/>
    </source>
</evidence>
<reference evidence="2" key="1">
    <citation type="journal article" date="2020" name="Stud. Mycol.">
        <title>101 Dothideomycetes genomes: a test case for predicting lifestyles and emergence of pathogens.</title>
        <authorList>
            <person name="Haridas S."/>
            <person name="Albert R."/>
            <person name="Binder M."/>
            <person name="Bloem J."/>
            <person name="Labutti K."/>
            <person name="Salamov A."/>
            <person name="Andreopoulos B."/>
            <person name="Baker S."/>
            <person name="Barry K."/>
            <person name="Bills G."/>
            <person name="Bluhm B."/>
            <person name="Cannon C."/>
            <person name="Castanera R."/>
            <person name="Culley D."/>
            <person name="Daum C."/>
            <person name="Ezra D."/>
            <person name="Gonzalez J."/>
            <person name="Henrissat B."/>
            <person name="Kuo A."/>
            <person name="Liang C."/>
            <person name="Lipzen A."/>
            <person name="Lutzoni F."/>
            <person name="Magnuson J."/>
            <person name="Mondo S."/>
            <person name="Nolan M."/>
            <person name="Ohm R."/>
            <person name="Pangilinan J."/>
            <person name="Park H.-J."/>
            <person name="Ramirez L."/>
            <person name="Alfaro M."/>
            <person name="Sun H."/>
            <person name="Tritt A."/>
            <person name="Yoshinaga Y."/>
            <person name="Zwiers L.-H."/>
            <person name="Turgeon B."/>
            <person name="Goodwin S."/>
            <person name="Spatafora J."/>
            <person name="Crous P."/>
            <person name="Grigoriev I."/>
        </authorList>
    </citation>
    <scope>NUCLEOTIDE SEQUENCE</scope>
    <source>
        <strain evidence="2">CBS 123094</strain>
    </source>
</reference>
<sequence length="352" mass="39141">MRDSRTDLGEGGASPPSPSTHPEPPPEVPKHRLSILRKFKSGKVHQHSSDTSQAVKPPGPTRLPSVAGVHQPYPDSVIEDDFSSLYVAIVNHVNKHYSKTKDDNIVSQVMVEHAIAGISVPWYHIVALLADPESRPGTLVMCIAWMILSRSLLLKLGMSNSPGSTFLPPEIVECFQSFRIALTVPVGVLDEHCEANLALLSRWKQITATLMHSTYVQQAFTHFDSRTINVERALNDIDYLLCTYAVSRGTSSEEHIRQTELRDVLRAGAKFAFTLFAQPSFWQFDWTPVSDDGGDPDTERCGRRETSLWRHGISPDPVVWPALVRVRNGEGNEVEGEKNLLCGKITMHAFSQ</sequence>
<organism evidence="2 3">
    <name type="scientific">Amniculicola lignicola CBS 123094</name>
    <dbReference type="NCBI Taxonomy" id="1392246"/>
    <lineage>
        <taxon>Eukaryota</taxon>
        <taxon>Fungi</taxon>
        <taxon>Dikarya</taxon>
        <taxon>Ascomycota</taxon>
        <taxon>Pezizomycotina</taxon>
        <taxon>Dothideomycetes</taxon>
        <taxon>Pleosporomycetidae</taxon>
        <taxon>Pleosporales</taxon>
        <taxon>Amniculicolaceae</taxon>
        <taxon>Amniculicola</taxon>
    </lineage>
</organism>
<dbReference type="OrthoDB" id="5421765at2759"/>
<feature type="compositionally biased region" description="Basic residues" evidence="1">
    <location>
        <begin position="31"/>
        <end position="46"/>
    </location>
</feature>
<dbReference type="AlphaFoldDB" id="A0A6A5VUE9"/>
<gene>
    <name evidence="2" type="ORF">P154DRAFT_589666</name>
</gene>